<name>A0AAV6TP03_9ARAC</name>
<sequence length="77" mass="8873">MLVYQFMGRRRFTGPVKAWSDVQWWYKRRFTAALGGTGRNSSISSFVRFPNKNLVLPCQVVLTSSSAVVASKMFHWK</sequence>
<dbReference type="Proteomes" id="UP000827092">
    <property type="component" value="Unassembled WGS sequence"/>
</dbReference>
<dbReference type="EMBL" id="JAFNEN010002073">
    <property type="protein sequence ID" value="KAG8173090.1"/>
    <property type="molecule type" value="Genomic_DNA"/>
</dbReference>
<evidence type="ECO:0000313" key="1">
    <source>
        <dbReference type="EMBL" id="KAG8173090.1"/>
    </source>
</evidence>
<reference evidence="1 2" key="1">
    <citation type="journal article" date="2022" name="Nat. Ecol. Evol.">
        <title>A masculinizing supergene underlies an exaggerated male reproductive morph in a spider.</title>
        <authorList>
            <person name="Hendrickx F."/>
            <person name="De Corte Z."/>
            <person name="Sonet G."/>
            <person name="Van Belleghem S.M."/>
            <person name="Kostlbacher S."/>
            <person name="Vangestel C."/>
        </authorList>
    </citation>
    <scope>NUCLEOTIDE SEQUENCE [LARGE SCALE GENOMIC DNA]</scope>
    <source>
        <strain evidence="1">W744_W776</strain>
    </source>
</reference>
<keyword evidence="2" id="KW-1185">Reference proteome</keyword>
<gene>
    <name evidence="1" type="ORF">JTE90_001074</name>
</gene>
<comment type="caution">
    <text evidence="1">The sequence shown here is derived from an EMBL/GenBank/DDBJ whole genome shotgun (WGS) entry which is preliminary data.</text>
</comment>
<dbReference type="AlphaFoldDB" id="A0AAV6TP03"/>
<protein>
    <submittedName>
        <fullName evidence="1">Uncharacterized protein</fullName>
    </submittedName>
</protein>
<evidence type="ECO:0000313" key="2">
    <source>
        <dbReference type="Proteomes" id="UP000827092"/>
    </source>
</evidence>
<organism evidence="1 2">
    <name type="scientific">Oedothorax gibbosus</name>
    <dbReference type="NCBI Taxonomy" id="931172"/>
    <lineage>
        <taxon>Eukaryota</taxon>
        <taxon>Metazoa</taxon>
        <taxon>Ecdysozoa</taxon>
        <taxon>Arthropoda</taxon>
        <taxon>Chelicerata</taxon>
        <taxon>Arachnida</taxon>
        <taxon>Araneae</taxon>
        <taxon>Araneomorphae</taxon>
        <taxon>Entelegynae</taxon>
        <taxon>Araneoidea</taxon>
        <taxon>Linyphiidae</taxon>
        <taxon>Erigoninae</taxon>
        <taxon>Oedothorax</taxon>
    </lineage>
</organism>
<proteinExistence type="predicted"/>
<accession>A0AAV6TP03</accession>